<keyword evidence="4" id="KW-1185">Reference proteome</keyword>
<organism evidence="3 4">
    <name type="scientific">Amanita thiersii Skay4041</name>
    <dbReference type="NCBI Taxonomy" id="703135"/>
    <lineage>
        <taxon>Eukaryota</taxon>
        <taxon>Fungi</taxon>
        <taxon>Dikarya</taxon>
        <taxon>Basidiomycota</taxon>
        <taxon>Agaricomycotina</taxon>
        <taxon>Agaricomycetes</taxon>
        <taxon>Agaricomycetidae</taxon>
        <taxon>Agaricales</taxon>
        <taxon>Pluteineae</taxon>
        <taxon>Amanitaceae</taxon>
        <taxon>Amanita</taxon>
    </lineage>
</organism>
<feature type="transmembrane region" description="Helical" evidence="2">
    <location>
        <begin position="124"/>
        <end position="143"/>
    </location>
</feature>
<protein>
    <submittedName>
        <fullName evidence="3">Uncharacterized protein</fullName>
    </submittedName>
</protein>
<feature type="region of interest" description="Disordered" evidence="1">
    <location>
        <begin position="254"/>
        <end position="275"/>
    </location>
</feature>
<dbReference type="InterPro" id="IPR025187">
    <property type="entry name" value="DUF4112"/>
</dbReference>
<gene>
    <name evidence="3" type="ORF">AMATHDRAFT_75185</name>
</gene>
<evidence type="ECO:0000313" key="3">
    <source>
        <dbReference type="EMBL" id="PFH51107.1"/>
    </source>
</evidence>
<reference evidence="3 4" key="1">
    <citation type="submission" date="2014-02" db="EMBL/GenBank/DDBJ databases">
        <title>Transposable element dynamics among asymbiotic and ectomycorrhizal Amanita fungi.</title>
        <authorList>
            <consortium name="DOE Joint Genome Institute"/>
            <person name="Hess J."/>
            <person name="Skrede I."/>
            <person name="Wolfe B."/>
            <person name="LaButti K."/>
            <person name="Ohm R.A."/>
            <person name="Grigoriev I.V."/>
            <person name="Pringle A."/>
        </authorList>
    </citation>
    <scope>NUCLEOTIDE SEQUENCE [LARGE SCALE GENOMIC DNA]</scope>
    <source>
        <strain evidence="3 4">SKay4041</strain>
    </source>
</reference>
<feature type="transmembrane region" description="Helical" evidence="2">
    <location>
        <begin position="77"/>
        <end position="103"/>
    </location>
</feature>
<evidence type="ECO:0000313" key="4">
    <source>
        <dbReference type="Proteomes" id="UP000242287"/>
    </source>
</evidence>
<evidence type="ECO:0000256" key="1">
    <source>
        <dbReference type="SAM" id="MobiDB-lite"/>
    </source>
</evidence>
<dbReference type="Pfam" id="PF13430">
    <property type="entry name" value="DUF4112"/>
    <property type="match status" value="1"/>
</dbReference>
<keyword evidence="2" id="KW-1133">Transmembrane helix</keyword>
<dbReference type="PANTHER" id="PTHR35519">
    <property type="entry name" value="MEMBRANE PROTEINS"/>
    <property type="match status" value="1"/>
</dbReference>
<keyword evidence="2" id="KW-0812">Transmembrane</keyword>
<dbReference type="AlphaFoldDB" id="A0A2A9NS55"/>
<accession>A0A2A9NS55</accession>
<dbReference type="EMBL" id="KZ301992">
    <property type="protein sequence ID" value="PFH51107.1"/>
    <property type="molecule type" value="Genomic_DNA"/>
</dbReference>
<evidence type="ECO:0000256" key="2">
    <source>
        <dbReference type="SAM" id="Phobius"/>
    </source>
</evidence>
<proteinExistence type="predicted"/>
<dbReference type="Proteomes" id="UP000242287">
    <property type="component" value="Unassembled WGS sequence"/>
</dbReference>
<name>A0A2A9NS55_9AGAR</name>
<dbReference type="PANTHER" id="PTHR35519:SF2">
    <property type="entry name" value="PH DOMAIN PROTEIN"/>
    <property type="match status" value="1"/>
</dbReference>
<keyword evidence="2" id="KW-0472">Membrane</keyword>
<dbReference type="STRING" id="703135.A0A2A9NS55"/>
<sequence length="275" mass="30673">MSYILNKAGRELFQRHIEQYAPPDPLYEYTTDTNGKKKRSKRALPPGLSKRDAKILQSIQRRAHYLDKGFSLCGLRFGWLFLIALIPIVGDLAGALLNHLLVIRKARKAELPRWLVTRMMFNNAVSVGVGMVPFAGDLVLAVWKTNSRNAILLEEFLRVRGEEWLRVERERPAGAPTTTSTTREIPGLTESDRHQVKPGAGMEPGENVIATDDVNAGKKKNFTGIFDSLRRKNHGKAPPAGEKGRFIEHVPANEPFVAGQSKDEHDLTTGITTSQ</sequence>
<dbReference type="OrthoDB" id="2103474at2759"/>